<evidence type="ECO:0000256" key="2">
    <source>
        <dbReference type="ARBA" id="ARBA00022771"/>
    </source>
</evidence>
<dbReference type="InParanoid" id="B2W9L3"/>
<dbReference type="GeneID" id="6344935"/>
<feature type="region of interest" description="Disordered" evidence="5">
    <location>
        <begin position="1699"/>
        <end position="1834"/>
    </location>
</feature>
<proteinExistence type="predicted"/>
<evidence type="ECO:0000259" key="6">
    <source>
        <dbReference type="PROSITE" id="PS50103"/>
    </source>
</evidence>
<dbReference type="Proteomes" id="UP000001471">
    <property type="component" value="Unassembled WGS sequence"/>
</dbReference>
<feature type="region of interest" description="Disordered" evidence="5">
    <location>
        <begin position="724"/>
        <end position="752"/>
    </location>
</feature>
<feature type="region of interest" description="Disordered" evidence="5">
    <location>
        <begin position="197"/>
        <end position="275"/>
    </location>
</feature>
<dbReference type="PROSITE" id="PS50103">
    <property type="entry name" value="ZF_C3H1"/>
    <property type="match status" value="2"/>
</dbReference>
<dbReference type="Pfam" id="PF00642">
    <property type="entry name" value="zf-CCCH"/>
    <property type="match status" value="1"/>
</dbReference>
<evidence type="ECO:0000256" key="1">
    <source>
        <dbReference type="ARBA" id="ARBA00022723"/>
    </source>
</evidence>
<organism evidence="7 8">
    <name type="scientific">Pyrenophora tritici-repentis (strain Pt-1C-BFP)</name>
    <name type="common">Wheat tan spot fungus</name>
    <name type="synonym">Drechslera tritici-repentis</name>
    <dbReference type="NCBI Taxonomy" id="426418"/>
    <lineage>
        <taxon>Eukaryota</taxon>
        <taxon>Fungi</taxon>
        <taxon>Dikarya</taxon>
        <taxon>Ascomycota</taxon>
        <taxon>Pezizomycotina</taxon>
        <taxon>Dothideomycetes</taxon>
        <taxon>Pleosporomycetidae</taxon>
        <taxon>Pleosporales</taxon>
        <taxon>Pleosporineae</taxon>
        <taxon>Pleosporaceae</taxon>
        <taxon>Pyrenophora</taxon>
    </lineage>
</organism>
<dbReference type="Gene3D" id="4.10.1000.10">
    <property type="entry name" value="Zinc finger, CCCH-type"/>
    <property type="match status" value="1"/>
</dbReference>
<feature type="compositionally biased region" description="Polar residues" evidence="5">
    <location>
        <begin position="735"/>
        <end position="752"/>
    </location>
</feature>
<evidence type="ECO:0000256" key="3">
    <source>
        <dbReference type="ARBA" id="ARBA00022833"/>
    </source>
</evidence>
<feature type="compositionally biased region" description="Basic and acidic residues" evidence="5">
    <location>
        <begin position="1866"/>
        <end position="1877"/>
    </location>
</feature>
<protein>
    <recommendedName>
        <fullName evidence="6">C3H1-type domain-containing protein</fullName>
    </recommendedName>
</protein>
<sequence>MSHISRTTAPGRLSRVDSKFSLLKQRMNTSIRFARSGDQNAHQTYTDTMLRHSTHRQTLTDRMSAQRQKYRERIALQRRGLQHPPAEQVEYSHIPNEWSKYRKGIEELARMATLVTNKPDAVLVSNVTAMKHEHEGTSPIQQQDVDMLSTISSIIIMEDEHEDASPPQQQGINISSNTDISSITAIIFPEDSCSIAGTTVSGPAMPQAHPEDSLEAVSSHDMTTIGDVASPKEPESFTTHDVSSQSSASSGPEASTTPVQSLPKTPETITASGIPHQSSTITESLAQTVPTSLPNQTAKARREKMMAGFKINEVDIEFLLQSCQYMLAHANEPWLDTNDLYEKANKWCEDEITGMWRLETQLEAEGGNHRPEAVKKLEEEVHKFYWLFYVPTVRKFLFKCDIAQTSQRMSGIPPLRIPFKEGSPKGGYKRTYAAYLDQTTTPTGHHNIVAASSTLAVPQGLRTDNKTYLPYPNGLDPEHARKAHETPEFLARASYAYRFLGSRLCNKIAHLDTIHLNKVRNNKPLSQIPRQTRAKRSTKDKVAEIGQRVEAFVPLFDPRKVAPTVTSWSSTSTMATPPTPFEPVDLIPPVTTSSTPIGADTSTISVAITSASPSTSPSTSPHATSQNPTTQAITTIFTPAAVDIEQEVPLTTTDITVEVDDESSSGSNVDDDTAVSFVEEPTAQDPADIVKEDGNNFKDSGIFMEFPESFEVDDVEAVAQQLSNSVDVSDDDSVTQQSPASESNEHISSASNENGNAILDSVVMLDAVATVVAVEPTSDDIIDIQEASQSSFGSNIEDLSSTPESFEALDNFMNRVAQLEFYEGSLDEIRTRLMNIIKDHDAEEPEDDKRPTRRISKWFKKYMGNIAEVFLPFEYNLDEANGFKSEWFNQSCWSKPKDCSNLLRALLLLESMLVWSFEKIIHKEDKQKVTRALGRIRKGFPVEDLCLEMNTSCDIRKIIDERNAQIWKAENSNETRNNLLAASKLNPTDISKLLILAEHAPGGDTEVMGTLRIILRRICGLLLYNGSESEICLPGWPKVARKPPKALHTTSTYEFLKDLQVQSFVSDFEHKFSVVAQLNGQALADVRVVHCLPLVRKVLQNLTLSEDECRSKLHKFFDVDFPMLGSSNINDILKEGLYDYATLARLLGYLTWLDALLDPFRNNILAEDVSYLIPQMQTICNERDRVITPELELQYLEIRKANPEAKTAVTETVDEAYKVFYEHVNKIRNSNRLRSALAKSINFGTSHEKGLTRLILAIGMTADPCENIDLVREVHDTLQHIWKTLIFGDSGCISGSGGASGLPKRADMSEYLDELYRKPGVGSWGSFLAHLDDPDVDMINTMQRDDSVQQDDSEVMILQIFDESSLTIPANQDAQGVLTPESYENVNVDPNKSEFGFWSFDEDKFLKWSNIHMTYLDNITALVTEIPEGGHNDRSLLRQVYYRNRTFEHIELTRKRIALYLNSHQRSAAIDEMLSILDHRQKMMNQIQPRVQHQSDLSKRPCPMVNTQEGCKDRVADVCQYNHDNEGKRCKSDQEGKVCKFNEKNKCCYVHLSPEEKLAQQATQGPSQVISGNFNRPCPYVNKPDSCAGELNGVCLFSHMNKGKVCKNFAEGRICKFGDTCSFIHQQDQASGYSQATGSMSPATDGPKSAKYFNACSFVNRPSGCNKGDLCAYDHSLQGVLCPVQNCSGTGCVYLHSSKSRKHTNPSNTAGGYGQIQSPVASQQGQPLPTPRTQGSGLQQHINTPERKATMKERIKAEHTKVQSRRQTPAPNAPKGPRSMQQQTGSLNWQPQTPLPQQDAISSGAASPFGQFNSFQGFQNTQPSGGFGSSRGRQIQTPAERWIAFQKDCEKTFRSSKARSSKAYATRREGLAPHNSRDGNQSSQHSYGGNHSSTLGNVAFQQSSGNNQTFGHGYNPFQQSRNGNQFFGQGNAASQQNRGSNQPFGHRNHATQQNRNANQSQGFSAKRPCDDDVEMTDDDIRPKRSRGWRKH</sequence>
<feature type="domain" description="C3H1-type" evidence="6">
    <location>
        <begin position="1600"/>
        <end position="1628"/>
    </location>
</feature>
<keyword evidence="1 4" id="KW-0479">Metal-binding</keyword>
<evidence type="ECO:0000256" key="4">
    <source>
        <dbReference type="PROSITE-ProRule" id="PRU00723"/>
    </source>
</evidence>
<dbReference type="RefSeq" id="XP_001937004.2">
    <property type="nucleotide sequence ID" value="XM_001936969.2"/>
</dbReference>
<dbReference type="InterPro" id="IPR000571">
    <property type="entry name" value="Znf_CCCH"/>
</dbReference>
<feature type="domain" description="C3H1-type" evidence="6">
    <location>
        <begin position="1650"/>
        <end position="1678"/>
    </location>
</feature>
<feature type="compositionally biased region" description="Polar residues" evidence="5">
    <location>
        <begin position="1950"/>
        <end position="1963"/>
    </location>
</feature>
<accession>B2W9L3</accession>
<dbReference type="GO" id="GO:0008270">
    <property type="term" value="F:zinc ion binding"/>
    <property type="evidence" value="ECO:0007669"/>
    <property type="project" value="UniProtKB-KW"/>
</dbReference>
<reference evidence="8" key="1">
    <citation type="journal article" date="2013" name="G3 (Bethesda)">
        <title>Comparative genomics of a plant-pathogenic fungus, Pyrenophora tritici-repentis, reveals transduplication and the impact of repeat elements on pathogenicity and population divergence.</title>
        <authorList>
            <person name="Manning V.A."/>
            <person name="Pandelova I."/>
            <person name="Dhillon B."/>
            <person name="Wilhelm L.J."/>
            <person name="Goodwin S.B."/>
            <person name="Berlin A.M."/>
            <person name="Figueroa M."/>
            <person name="Freitag M."/>
            <person name="Hane J.K."/>
            <person name="Henrissat B."/>
            <person name="Holman W.H."/>
            <person name="Kodira C.D."/>
            <person name="Martin J."/>
            <person name="Oliver R.P."/>
            <person name="Robbertse B."/>
            <person name="Schackwitz W."/>
            <person name="Schwartz D.C."/>
            <person name="Spatafora J.W."/>
            <person name="Turgeon B.G."/>
            <person name="Yandava C."/>
            <person name="Young S."/>
            <person name="Zhou S."/>
            <person name="Zeng Q."/>
            <person name="Grigoriev I.V."/>
            <person name="Ma L.-J."/>
            <person name="Ciuffetti L.M."/>
        </authorList>
    </citation>
    <scope>NUCLEOTIDE SEQUENCE [LARGE SCALE GENOMIC DNA]</scope>
    <source>
        <strain evidence="8">Pt-1C-BFP</strain>
    </source>
</reference>
<evidence type="ECO:0000256" key="5">
    <source>
        <dbReference type="SAM" id="MobiDB-lite"/>
    </source>
</evidence>
<feature type="compositionally biased region" description="Polar residues" evidence="5">
    <location>
        <begin position="252"/>
        <end position="275"/>
    </location>
</feature>
<dbReference type="KEGG" id="ptrr:6344935"/>
<feature type="zinc finger region" description="C3H1-type" evidence="4">
    <location>
        <begin position="1650"/>
        <end position="1678"/>
    </location>
</feature>
<name>B2W9L3_PYRTR</name>
<feature type="zinc finger region" description="C3H1-type" evidence="4">
    <location>
        <begin position="1600"/>
        <end position="1628"/>
    </location>
</feature>
<keyword evidence="2 4" id="KW-0863">Zinc-finger</keyword>
<feature type="compositionally biased region" description="Basic and acidic residues" evidence="5">
    <location>
        <begin position="1744"/>
        <end position="1761"/>
    </location>
</feature>
<dbReference type="HOGENOM" id="CLU_001800_0_0_1"/>
<dbReference type="InterPro" id="IPR036855">
    <property type="entry name" value="Znf_CCCH_sf"/>
</dbReference>
<gene>
    <name evidence="7" type="ORF">PTRG_06671</name>
</gene>
<feature type="compositionally biased region" description="Polar residues" evidence="5">
    <location>
        <begin position="1779"/>
        <end position="1805"/>
    </location>
</feature>
<feature type="compositionally biased region" description="Low complexity" evidence="5">
    <location>
        <begin position="1809"/>
        <end position="1822"/>
    </location>
</feature>
<dbReference type="OrthoDB" id="3798509at2759"/>
<dbReference type="SMART" id="SM00356">
    <property type="entry name" value="ZnF_C3H1"/>
    <property type="match status" value="2"/>
</dbReference>
<dbReference type="EMBL" id="DS231620">
    <property type="protein sequence ID" value="EDU49591.1"/>
    <property type="molecule type" value="Genomic_DNA"/>
</dbReference>
<evidence type="ECO:0000313" key="7">
    <source>
        <dbReference type="EMBL" id="EDU49591.1"/>
    </source>
</evidence>
<evidence type="ECO:0000313" key="8">
    <source>
        <dbReference type="Proteomes" id="UP000001471"/>
    </source>
</evidence>
<keyword evidence="3 4" id="KW-0862">Zinc</keyword>
<feature type="region of interest" description="Disordered" evidence="5">
    <location>
        <begin position="1851"/>
        <end position="1991"/>
    </location>
</feature>
<dbReference type="SUPFAM" id="SSF90229">
    <property type="entry name" value="CCCH zinc finger"/>
    <property type="match status" value="1"/>
</dbReference>
<feature type="compositionally biased region" description="Polar residues" evidence="5">
    <location>
        <begin position="1878"/>
        <end position="1943"/>
    </location>
</feature>
<feature type="compositionally biased region" description="Polar residues" evidence="5">
    <location>
        <begin position="1705"/>
        <end position="1743"/>
    </location>
</feature>